<evidence type="ECO:0000313" key="2">
    <source>
        <dbReference type="EMBL" id="KDQ64746.1"/>
    </source>
</evidence>
<sequence>MTALPSFVELVASLGLESDGSAPPCSSDSHHPRSPYSYSSSLPSPPIVTSSTRSFESPPRSPSVLLSQPGSSLFIEVPRLEGSFGVYRNRGGRYSPYSISHTRRRSLSPFLNGEHDLDGLSPTSSNSPYSSPRLSCSPTTFRFETSPHRTRPLADTPISTYVRRKTPQASPASPFFPHHRKSSSLGSLGPVRLPSIPSLPPLAPVSSTRSSSPFSFDSQLPDTPFLSPSSHNADLESNDGDFEPTSPITPQSP</sequence>
<dbReference type="OrthoDB" id="3233824at2759"/>
<evidence type="ECO:0000313" key="3">
    <source>
        <dbReference type="Proteomes" id="UP000027265"/>
    </source>
</evidence>
<feature type="region of interest" description="Disordered" evidence="1">
    <location>
        <begin position="18"/>
        <end position="68"/>
    </location>
</feature>
<name>A0A067QQ36_9AGAM</name>
<protein>
    <submittedName>
        <fullName evidence="2">Uncharacterized protein</fullName>
    </submittedName>
</protein>
<dbReference type="AlphaFoldDB" id="A0A067QQ36"/>
<dbReference type="InParanoid" id="A0A067QQ36"/>
<feature type="compositionally biased region" description="Low complexity" evidence="1">
    <location>
        <begin position="204"/>
        <end position="218"/>
    </location>
</feature>
<organism evidence="2 3">
    <name type="scientific">Jaapia argillacea MUCL 33604</name>
    <dbReference type="NCBI Taxonomy" id="933084"/>
    <lineage>
        <taxon>Eukaryota</taxon>
        <taxon>Fungi</taxon>
        <taxon>Dikarya</taxon>
        <taxon>Basidiomycota</taxon>
        <taxon>Agaricomycotina</taxon>
        <taxon>Agaricomycetes</taxon>
        <taxon>Agaricomycetidae</taxon>
        <taxon>Jaapiales</taxon>
        <taxon>Jaapiaceae</taxon>
        <taxon>Jaapia</taxon>
    </lineage>
</organism>
<gene>
    <name evidence="2" type="ORF">JAAARDRAFT_237187</name>
</gene>
<accession>A0A067QQ36</accession>
<dbReference type="Proteomes" id="UP000027265">
    <property type="component" value="Unassembled WGS sequence"/>
</dbReference>
<dbReference type="EMBL" id="KL197709">
    <property type="protein sequence ID" value="KDQ64746.1"/>
    <property type="molecule type" value="Genomic_DNA"/>
</dbReference>
<feature type="region of interest" description="Disordered" evidence="1">
    <location>
        <begin position="113"/>
        <end position="253"/>
    </location>
</feature>
<keyword evidence="3" id="KW-1185">Reference proteome</keyword>
<reference evidence="3" key="1">
    <citation type="journal article" date="2014" name="Proc. Natl. Acad. Sci. U.S.A.">
        <title>Extensive sampling of basidiomycete genomes demonstrates inadequacy of the white-rot/brown-rot paradigm for wood decay fungi.</title>
        <authorList>
            <person name="Riley R."/>
            <person name="Salamov A.A."/>
            <person name="Brown D.W."/>
            <person name="Nagy L.G."/>
            <person name="Floudas D."/>
            <person name="Held B.W."/>
            <person name="Levasseur A."/>
            <person name="Lombard V."/>
            <person name="Morin E."/>
            <person name="Otillar R."/>
            <person name="Lindquist E.A."/>
            <person name="Sun H."/>
            <person name="LaButti K.M."/>
            <person name="Schmutz J."/>
            <person name="Jabbour D."/>
            <person name="Luo H."/>
            <person name="Baker S.E."/>
            <person name="Pisabarro A.G."/>
            <person name="Walton J.D."/>
            <person name="Blanchette R.A."/>
            <person name="Henrissat B."/>
            <person name="Martin F."/>
            <person name="Cullen D."/>
            <person name="Hibbett D.S."/>
            <person name="Grigoriev I.V."/>
        </authorList>
    </citation>
    <scope>NUCLEOTIDE SEQUENCE [LARGE SCALE GENOMIC DNA]</scope>
    <source>
        <strain evidence="3">MUCL 33604</strain>
    </source>
</reference>
<proteinExistence type="predicted"/>
<dbReference type="HOGENOM" id="CLU_087970_1_0_1"/>
<dbReference type="STRING" id="933084.A0A067QQ36"/>
<feature type="compositionally biased region" description="Low complexity" evidence="1">
    <location>
        <begin position="121"/>
        <end position="138"/>
    </location>
</feature>
<evidence type="ECO:0000256" key="1">
    <source>
        <dbReference type="SAM" id="MobiDB-lite"/>
    </source>
</evidence>